<name>A0AAV7PPJ2_PLEWA</name>
<comment type="caution">
    <text evidence="2">The sequence shown here is derived from an EMBL/GenBank/DDBJ whole genome shotgun (WGS) entry which is preliminary data.</text>
</comment>
<dbReference type="EMBL" id="JANPWB010000011">
    <property type="protein sequence ID" value="KAJ1130227.1"/>
    <property type="molecule type" value="Genomic_DNA"/>
</dbReference>
<evidence type="ECO:0000256" key="1">
    <source>
        <dbReference type="SAM" id="MobiDB-lite"/>
    </source>
</evidence>
<proteinExistence type="predicted"/>
<dbReference type="Proteomes" id="UP001066276">
    <property type="component" value="Chromosome 7"/>
</dbReference>
<protein>
    <submittedName>
        <fullName evidence="2">Uncharacterized protein</fullName>
    </submittedName>
</protein>
<dbReference type="AlphaFoldDB" id="A0AAV7PPJ2"/>
<sequence>MRRSGDNDVWGPGPGGRSHDGLLPAQKIALGIGRECGKCSGLLHVQASSTMWSGKTGADIKGVGITRAGLAVVPERVLVALGAVGGHYWLRWWSGGWGEVLDAVTCAAEAGLRREAVGSECAMEEQYGLFTPSAHVHQGEEMAGPCAIRWMSMELYEEDRRRPRAASSARLVSRSRTAFGHHSTSDRRV</sequence>
<accession>A0AAV7PPJ2</accession>
<gene>
    <name evidence="2" type="ORF">NDU88_008583</name>
</gene>
<evidence type="ECO:0000313" key="2">
    <source>
        <dbReference type="EMBL" id="KAJ1130227.1"/>
    </source>
</evidence>
<feature type="region of interest" description="Disordered" evidence="1">
    <location>
        <begin position="1"/>
        <end position="22"/>
    </location>
</feature>
<evidence type="ECO:0000313" key="3">
    <source>
        <dbReference type="Proteomes" id="UP001066276"/>
    </source>
</evidence>
<reference evidence="2" key="1">
    <citation type="journal article" date="2022" name="bioRxiv">
        <title>Sequencing and chromosome-scale assembly of the giantPleurodeles waltlgenome.</title>
        <authorList>
            <person name="Brown T."/>
            <person name="Elewa A."/>
            <person name="Iarovenko S."/>
            <person name="Subramanian E."/>
            <person name="Araus A.J."/>
            <person name="Petzold A."/>
            <person name="Susuki M."/>
            <person name="Suzuki K.-i.T."/>
            <person name="Hayashi T."/>
            <person name="Toyoda A."/>
            <person name="Oliveira C."/>
            <person name="Osipova E."/>
            <person name="Leigh N.D."/>
            <person name="Simon A."/>
            <person name="Yun M.H."/>
        </authorList>
    </citation>
    <scope>NUCLEOTIDE SEQUENCE</scope>
    <source>
        <strain evidence="2">20211129_DDA</strain>
        <tissue evidence="2">Liver</tissue>
    </source>
</reference>
<organism evidence="2 3">
    <name type="scientific">Pleurodeles waltl</name>
    <name type="common">Iberian ribbed newt</name>
    <dbReference type="NCBI Taxonomy" id="8319"/>
    <lineage>
        <taxon>Eukaryota</taxon>
        <taxon>Metazoa</taxon>
        <taxon>Chordata</taxon>
        <taxon>Craniata</taxon>
        <taxon>Vertebrata</taxon>
        <taxon>Euteleostomi</taxon>
        <taxon>Amphibia</taxon>
        <taxon>Batrachia</taxon>
        <taxon>Caudata</taxon>
        <taxon>Salamandroidea</taxon>
        <taxon>Salamandridae</taxon>
        <taxon>Pleurodelinae</taxon>
        <taxon>Pleurodeles</taxon>
    </lineage>
</organism>
<keyword evidence="3" id="KW-1185">Reference proteome</keyword>